<keyword evidence="6" id="KW-1185">Reference proteome</keyword>
<dbReference type="GO" id="GO:0005886">
    <property type="term" value="C:plasma membrane"/>
    <property type="evidence" value="ECO:0007669"/>
    <property type="project" value="UniProtKB-SubCell"/>
</dbReference>
<dbReference type="InterPro" id="IPR006037">
    <property type="entry name" value="RCK_C"/>
</dbReference>
<feature type="domain" description="RCK N-terminal" evidence="3">
    <location>
        <begin position="109"/>
        <end position="226"/>
    </location>
</feature>
<dbReference type="AlphaFoldDB" id="A0A2U0I5D9"/>
<sequence length="336" mass="37323">MKKLVNSKIYGAVFLLILVFSIGILFFSFFSGYAWVDAIYMTVISITTVGFQEVRPLGPIEKIFVSLLILSSIFIVGYAISVITEYLLSKNNIGNLKQKRVEKKIEALQNHVIVCGYGRNGKQAVEKLKDYKKDYVVIEIDEQIVERFYETDTLFILGNAEEDEVLLQAGIKKAATLICALPSDADNLFIVLSARQINPDLKIISRATEETSYQKLKLAGADNVIMPDKIGGDHMANLVVTPDLVEFLDNLSVSGEKDSINVEQIPFENVCPDGVQKAILELDIRNKTGCSVIGYKASNGSYVVNPEPSMKLEKGSSLILIGRPDQIRSLNKLYNQ</sequence>
<accession>A0A2U0I5D9</accession>
<dbReference type="RefSeq" id="WP_116693329.1">
    <property type="nucleotide sequence ID" value="NZ_QEHR01000002.1"/>
</dbReference>
<keyword evidence="2" id="KW-0812">Transmembrane</keyword>
<comment type="caution">
    <text evidence="5">The sequence shown here is derived from an EMBL/GenBank/DDBJ whole genome shotgun (WGS) entry which is preliminary data.</text>
</comment>
<dbReference type="InterPro" id="IPR036291">
    <property type="entry name" value="NAD(P)-bd_dom_sf"/>
</dbReference>
<evidence type="ECO:0000313" key="6">
    <source>
        <dbReference type="Proteomes" id="UP000245962"/>
    </source>
</evidence>
<dbReference type="GO" id="GO:0006813">
    <property type="term" value="P:potassium ion transport"/>
    <property type="evidence" value="ECO:0007669"/>
    <property type="project" value="InterPro"/>
</dbReference>
<evidence type="ECO:0000256" key="1">
    <source>
        <dbReference type="ARBA" id="ARBA00004651"/>
    </source>
</evidence>
<dbReference type="SUPFAM" id="SSF116726">
    <property type="entry name" value="TrkA C-terminal domain-like"/>
    <property type="match status" value="1"/>
</dbReference>
<dbReference type="Gene3D" id="3.40.50.720">
    <property type="entry name" value="NAD(P)-binding Rossmann-like Domain"/>
    <property type="match status" value="1"/>
</dbReference>
<keyword evidence="5" id="KW-0407">Ion channel</keyword>
<dbReference type="GO" id="GO:0008324">
    <property type="term" value="F:monoatomic cation transmembrane transporter activity"/>
    <property type="evidence" value="ECO:0007669"/>
    <property type="project" value="InterPro"/>
</dbReference>
<dbReference type="PANTHER" id="PTHR43833:SF9">
    <property type="entry name" value="POTASSIUM CHANNEL PROTEIN YUGO-RELATED"/>
    <property type="match status" value="1"/>
</dbReference>
<feature type="domain" description="RCK C-terminal" evidence="4">
    <location>
        <begin position="249"/>
        <end position="336"/>
    </location>
</feature>
<dbReference type="PROSITE" id="PS51201">
    <property type="entry name" value="RCK_N"/>
    <property type="match status" value="1"/>
</dbReference>
<gene>
    <name evidence="5" type="ORF">DDV96_03350</name>
</gene>
<dbReference type="PROSITE" id="PS51202">
    <property type="entry name" value="RCK_C"/>
    <property type="match status" value="1"/>
</dbReference>
<keyword evidence="5" id="KW-0813">Transport</keyword>
<keyword evidence="2" id="KW-1133">Transmembrane helix</keyword>
<dbReference type="Proteomes" id="UP000245962">
    <property type="component" value="Unassembled WGS sequence"/>
</dbReference>
<comment type="subcellular location">
    <subcellularLocation>
        <location evidence="1">Cell membrane</location>
        <topology evidence="1">Multi-pass membrane protein</topology>
    </subcellularLocation>
</comment>
<dbReference type="Gene3D" id="1.10.287.70">
    <property type="match status" value="1"/>
</dbReference>
<proteinExistence type="predicted"/>
<dbReference type="OrthoDB" id="9781411at2"/>
<evidence type="ECO:0000313" key="5">
    <source>
        <dbReference type="EMBL" id="PVW16312.1"/>
    </source>
</evidence>
<keyword evidence="5" id="KW-0406">Ion transport</keyword>
<evidence type="ECO:0000259" key="3">
    <source>
        <dbReference type="PROSITE" id="PS51201"/>
    </source>
</evidence>
<dbReference type="InterPro" id="IPR013099">
    <property type="entry name" value="K_chnl_dom"/>
</dbReference>
<dbReference type="InterPro" id="IPR003148">
    <property type="entry name" value="RCK_N"/>
</dbReference>
<name>A0A2U0I5D9_9FLAO</name>
<evidence type="ECO:0000259" key="4">
    <source>
        <dbReference type="PROSITE" id="PS51202"/>
    </source>
</evidence>
<dbReference type="SUPFAM" id="SSF81324">
    <property type="entry name" value="Voltage-gated potassium channels"/>
    <property type="match status" value="1"/>
</dbReference>
<organism evidence="5 6">
    <name type="scientific">Marixanthomonas spongiae</name>
    <dbReference type="NCBI Taxonomy" id="2174845"/>
    <lineage>
        <taxon>Bacteria</taxon>
        <taxon>Pseudomonadati</taxon>
        <taxon>Bacteroidota</taxon>
        <taxon>Flavobacteriia</taxon>
        <taxon>Flavobacteriales</taxon>
        <taxon>Flavobacteriaceae</taxon>
        <taxon>Marixanthomonas</taxon>
    </lineage>
</organism>
<dbReference type="Pfam" id="PF07885">
    <property type="entry name" value="Ion_trans_2"/>
    <property type="match status" value="1"/>
</dbReference>
<dbReference type="Pfam" id="PF02080">
    <property type="entry name" value="TrkA_C"/>
    <property type="match status" value="1"/>
</dbReference>
<evidence type="ECO:0000256" key="2">
    <source>
        <dbReference type="SAM" id="Phobius"/>
    </source>
</evidence>
<protein>
    <submittedName>
        <fullName evidence="5">Potassium channel protein</fullName>
    </submittedName>
</protein>
<dbReference type="Gene3D" id="3.30.70.1450">
    <property type="entry name" value="Regulator of K+ conductance, C-terminal domain"/>
    <property type="match status" value="1"/>
</dbReference>
<dbReference type="PANTHER" id="PTHR43833">
    <property type="entry name" value="POTASSIUM CHANNEL PROTEIN 2-RELATED-RELATED"/>
    <property type="match status" value="1"/>
</dbReference>
<dbReference type="InterPro" id="IPR036721">
    <property type="entry name" value="RCK_C_sf"/>
</dbReference>
<keyword evidence="2" id="KW-0472">Membrane</keyword>
<dbReference type="EMBL" id="QEHR01000002">
    <property type="protein sequence ID" value="PVW16312.1"/>
    <property type="molecule type" value="Genomic_DNA"/>
</dbReference>
<reference evidence="5 6" key="1">
    <citation type="submission" date="2018-04" db="EMBL/GenBank/DDBJ databases">
        <title>Marixanthomonas spongiae HN-E44 sp. nov., isolated from a marine sponge.</title>
        <authorList>
            <person name="Luo L."/>
            <person name="Zhuang L."/>
        </authorList>
    </citation>
    <scope>NUCLEOTIDE SEQUENCE [LARGE SCALE GENOMIC DNA]</scope>
    <source>
        <strain evidence="5 6">HN-E44</strain>
    </source>
</reference>
<dbReference type="SUPFAM" id="SSF51735">
    <property type="entry name" value="NAD(P)-binding Rossmann-fold domains"/>
    <property type="match status" value="1"/>
</dbReference>
<dbReference type="Pfam" id="PF02254">
    <property type="entry name" value="TrkA_N"/>
    <property type="match status" value="1"/>
</dbReference>
<dbReference type="InterPro" id="IPR050721">
    <property type="entry name" value="Trk_Ktr_HKT_K-transport"/>
</dbReference>
<feature type="transmembrane region" description="Helical" evidence="2">
    <location>
        <begin position="63"/>
        <end position="88"/>
    </location>
</feature>
<feature type="transmembrane region" description="Helical" evidence="2">
    <location>
        <begin position="9"/>
        <end position="27"/>
    </location>
</feature>